<reference evidence="2" key="1">
    <citation type="submission" date="2005-09" db="EMBL/GenBank/DDBJ databases">
        <authorList>
            <person name="Mural R.J."/>
            <person name="Li P.W."/>
            <person name="Adams M.D."/>
            <person name="Amanatides P.G."/>
            <person name="Baden-Tillson H."/>
            <person name="Barnstead M."/>
            <person name="Chin S.H."/>
            <person name="Dew I."/>
            <person name="Evans C.A."/>
            <person name="Ferriera S."/>
            <person name="Flanigan M."/>
            <person name="Fosler C."/>
            <person name="Glodek A."/>
            <person name="Gu Z."/>
            <person name="Holt R.A."/>
            <person name="Jennings D."/>
            <person name="Kraft C.L."/>
            <person name="Lu F."/>
            <person name="Nguyen T."/>
            <person name="Nusskern D.R."/>
            <person name="Pfannkoch C.M."/>
            <person name="Sitter C."/>
            <person name="Sutton G.G."/>
            <person name="Venter J.C."/>
            <person name="Wang Z."/>
            <person name="Woodage T."/>
            <person name="Zheng X.H."/>
            <person name="Zhong F."/>
        </authorList>
    </citation>
    <scope>NUCLEOTIDE SEQUENCE [LARGE SCALE GENOMIC DNA]</scope>
    <source>
        <strain>BN</strain>
        <strain evidence="2">Sprague-Dawley</strain>
    </source>
</reference>
<dbReference type="Proteomes" id="UP000234681">
    <property type="component" value="Chromosome 9"/>
</dbReference>
<protein>
    <submittedName>
        <fullName evidence="1">RCG45014</fullName>
    </submittedName>
</protein>
<accession>A6KQR8</accession>
<organism evidence="1 2">
    <name type="scientific">Rattus norvegicus</name>
    <name type="common">Rat</name>
    <dbReference type="NCBI Taxonomy" id="10116"/>
    <lineage>
        <taxon>Eukaryota</taxon>
        <taxon>Metazoa</taxon>
        <taxon>Chordata</taxon>
        <taxon>Craniata</taxon>
        <taxon>Vertebrata</taxon>
        <taxon>Euteleostomi</taxon>
        <taxon>Mammalia</taxon>
        <taxon>Eutheria</taxon>
        <taxon>Euarchontoglires</taxon>
        <taxon>Glires</taxon>
        <taxon>Rodentia</taxon>
        <taxon>Myomorpha</taxon>
        <taxon>Muroidea</taxon>
        <taxon>Muridae</taxon>
        <taxon>Murinae</taxon>
        <taxon>Rattus</taxon>
    </lineage>
</organism>
<gene>
    <name evidence="1" type="ORF">rCG_45014</name>
</gene>
<name>A6KQR8_RAT</name>
<sequence length="70" mass="7830">MCPLEPPPSIAKAVGSQGLHLASWCCRKELRRQTQLSTNSTLISGDPSTPNTPVLQQRILCPFWFMVFED</sequence>
<proteinExistence type="predicted"/>
<evidence type="ECO:0000313" key="2">
    <source>
        <dbReference type="Proteomes" id="UP000234681"/>
    </source>
</evidence>
<dbReference type="EMBL" id="CH474092">
    <property type="protein sequence ID" value="EDL83576.1"/>
    <property type="molecule type" value="Genomic_DNA"/>
</dbReference>
<evidence type="ECO:0000313" key="1">
    <source>
        <dbReference type="EMBL" id="EDL83576.1"/>
    </source>
</evidence>
<dbReference type="AlphaFoldDB" id="A6KQR8"/>